<dbReference type="InterPro" id="IPR046335">
    <property type="entry name" value="LacI/GalR-like_sensor"/>
</dbReference>
<keyword evidence="2 5" id="KW-0238">DNA-binding</keyword>
<gene>
    <name evidence="5" type="ORF">MJA45_21455</name>
</gene>
<dbReference type="GO" id="GO:0000976">
    <property type="term" value="F:transcription cis-regulatory region binding"/>
    <property type="evidence" value="ECO:0007669"/>
    <property type="project" value="TreeGrafter"/>
</dbReference>
<dbReference type="Proteomes" id="UP001305702">
    <property type="component" value="Chromosome"/>
</dbReference>
<dbReference type="Pfam" id="PF22177">
    <property type="entry name" value="PBP1_XylR"/>
    <property type="match status" value="1"/>
</dbReference>
<dbReference type="PANTHER" id="PTHR30146">
    <property type="entry name" value="LACI-RELATED TRANSCRIPTIONAL REPRESSOR"/>
    <property type="match status" value="1"/>
</dbReference>
<dbReference type="SUPFAM" id="SSF46689">
    <property type="entry name" value="Homeodomain-like"/>
    <property type="match status" value="1"/>
</dbReference>
<dbReference type="InterPro" id="IPR054031">
    <property type="entry name" value="XylR_PBP1"/>
</dbReference>
<evidence type="ECO:0000256" key="2">
    <source>
        <dbReference type="ARBA" id="ARBA00023125"/>
    </source>
</evidence>
<dbReference type="SMART" id="SM00342">
    <property type="entry name" value="HTH_ARAC"/>
    <property type="match status" value="1"/>
</dbReference>
<feature type="domain" description="HTH araC/xylS-type" evidence="4">
    <location>
        <begin position="289"/>
        <end position="387"/>
    </location>
</feature>
<evidence type="ECO:0000313" key="6">
    <source>
        <dbReference type="Proteomes" id="UP001305702"/>
    </source>
</evidence>
<dbReference type="InterPro" id="IPR028082">
    <property type="entry name" value="Peripla_BP_I"/>
</dbReference>
<evidence type="ECO:0000256" key="1">
    <source>
        <dbReference type="ARBA" id="ARBA00023015"/>
    </source>
</evidence>
<dbReference type="EMBL" id="CP130318">
    <property type="protein sequence ID" value="WNQ10166.1"/>
    <property type="molecule type" value="Genomic_DNA"/>
</dbReference>
<evidence type="ECO:0000256" key="3">
    <source>
        <dbReference type="ARBA" id="ARBA00023163"/>
    </source>
</evidence>
<dbReference type="AlphaFoldDB" id="A0AA96RE61"/>
<keyword evidence="6" id="KW-1185">Reference proteome</keyword>
<dbReference type="KEGG" id="paun:MJA45_21455"/>
<sequence length="392" mass="44722">MRLLDESPGKRTPKRHVALLIETSNEYARGLLRGIRSYIGEHHSWSLYLNEHSRGQGVMPWATHWQGDGIIARIENEAVAEYVRQTAVPTVDLSSHRLLPELPCLETDDLAIARMAFSHLQERGFKQFAFCGDPRFPWSVHRREHFIQEAQRAGYPCYVYEVEAQEAWNKEHQAMISWIRELPKPVGIFVSYDMLGQKLLDVCRQARVFVPDQAAVISVDNDELLCSLSAPPLSSIIPDTLATGYQAAALLDRMMKGEPHQPGITSIPPLDVAPRVSTDVTAVKDPLVADTVRLIRSHLYENISMDKLLTELPASRRSLEARFQRALGRTPHRMHMEMKIKLIKQFLTDTDLTLPYIAERIGFKHAEYMSVLFKRETGMTPNDYRKKVQGDK</sequence>
<evidence type="ECO:0000313" key="5">
    <source>
        <dbReference type="EMBL" id="WNQ10166.1"/>
    </source>
</evidence>
<dbReference type="InterPro" id="IPR018060">
    <property type="entry name" value="HTH_AraC"/>
</dbReference>
<dbReference type="Gene3D" id="3.40.50.2300">
    <property type="match status" value="2"/>
</dbReference>
<protein>
    <submittedName>
        <fullName evidence="5">DNA-binding transcriptional regulator</fullName>
    </submittedName>
</protein>
<keyword evidence="1" id="KW-0805">Transcription regulation</keyword>
<keyword evidence="3" id="KW-0804">Transcription</keyword>
<dbReference type="Pfam" id="PF12833">
    <property type="entry name" value="HTH_18"/>
    <property type="match status" value="1"/>
</dbReference>
<dbReference type="InterPro" id="IPR009057">
    <property type="entry name" value="Homeodomain-like_sf"/>
</dbReference>
<reference evidence="5 6" key="1">
    <citation type="submission" date="2022-02" db="EMBL/GenBank/DDBJ databases">
        <title>Paenibacillus sp. MBLB1776 Whole Genome Shotgun Sequencing.</title>
        <authorList>
            <person name="Hwang C.Y."/>
            <person name="Cho E.-S."/>
            <person name="Seo M.-J."/>
        </authorList>
    </citation>
    <scope>NUCLEOTIDE SEQUENCE [LARGE SCALE GENOMIC DNA]</scope>
    <source>
        <strain evidence="5 6">MBLB1776</strain>
    </source>
</reference>
<dbReference type="Pfam" id="PF13377">
    <property type="entry name" value="Peripla_BP_3"/>
    <property type="match status" value="1"/>
</dbReference>
<dbReference type="GO" id="GO:0003700">
    <property type="term" value="F:DNA-binding transcription factor activity"/>
    <property type="evidence" value="ECO:0007669"/>
    <property type="project" value="InterPro"/>
</dbReference>
<dbReference type="PROSITE" id="PS01124">
    <property type="entry name" value="HTH_ARAC_FAMILY_2"/>
    <property type="match status" value="1"/>
</dbReference>
<dbReference type="SUPFAM" id="SSF53822">
    <property type="entry name" value="Periplasmic binding protein-like I"/>
    <property type="match status" value="1"/>
</dbReference>
<evidence type="ECO:0000259" key="4">
    <source>
        <dbReference type="PROSITE" id="PS01124"/>
    </source>
</evidence>
<organism evidence="5 6">
    <name type="scientific">Paenibacillus aurantius</name>
    <dbReference type="NCBI Taxonomy" id="2918900"/>
    <lineage>
        <taxon>Bacteria</taxon>
        <taxon>Bacillati</taxon>
        <taxon>Bacillota</taxon>
        <taxon>Bacilli</taxon>
        <taxon>Bacillales</taxon>
        <taxon>Paenibacillaceae</taxon>
        <taxon>Paenibacillus</taxon>
    </lineage>
</organism>
<proteinExistence type="predicted"/>
<dbReference type="RefSeq" id="WP_315603940.1">
    <property type="nucleotide sequence ID" value="NZ_CP130318.1"/>
</dbReference>
<dbReference type="CDD" id="cd01543">
    <property type="entry name" value="PBP1_XylR"/>
    <property type="match status" value="1"/>
</dbReference>
<dbReference type="PANTHER" id="PTHR30146:SF24">
    <property type="entry name" value="XYLOSE OPERON REGULATORY PROTEIN"/>
    <property type="match status" value="1"/>
</dbReference>
<name>A0AA96RE61_9BACL</name>
<dbReference type="Gene3D" id="1.10.10.60">
    <property type="entry name" value="Homeodomain-like"/>
    <property type="match status" value="1"/>
</dbReference>
<accession>A0AA96RE61</accession>